<feature type="transmembrane region" description="Helical" evidence="1">
    <location>
        <begin position="301"/>
        <end position="326"/>
    </location>
</feature>
<evidence type="ECO:0000256" key="1">
    <source>
        <dbReference type="SAM" id="Phobius"/>
    </source>
</evidence>
<dbReference type="AlphaFoldDB" id="A0A2S1LLE0"/>
<feature type="transmembrane region" description="Helical" evidence="1">
    <location>
        <begin position="204"/>
        <end position="225"/>
    </location>
</feature>
<evidence type="ECO:0000313" key="2">
    <source>
        <dbReference type="EMBL" id="AWG24583.1"/>
    </source>
</evidence>
<feature type="transmembrane region" description="Helical" evidence="1">
    <location>
        <begin position="374"/>
        <end position="399"/>
    </location>
</feature>
<feature type="transmembrane region" description="Helical" evidence="1">
    <location>
        <begin position="102"/>
        <end position="128"/>
    </location>
</feature>
<dbReference type="Pfam" id="PF18940">
    <property type="entry name" value="DUF5687"/>
    <property type="match status" value="1"/>
</dbReference>
<keyword evidence="1" id="KW-0812">Transmembrane</keyword>
<keyword evidence="1" id="KW-1133">Transmembrane helix</keyword>
<dbReference type="OrthoDB" id="1014144at2"/>
<dbReference type="RefSeq" id="WP_108736219.1">
    <property type="nucleotide sequence ID" value="NZ_CP020919.1"/>
</dbReference>
<feature type="transmembrane region" description="Helical" evidence="1">
    <location>
        <begin position="27"/>
        <end position="51"/>
    </location>
</feature>
<keyword evidence="1" id="KW-0472">Membrane</keyword>
<protein>
    <submittedName>
        <fullName evidence="2">Uncharacterized protein</fullName>
    </submittedName>
</protein>
<sequence length="490" mass="56312">MFKKFLILEWKAFARSASFGSNLAMKIVMGFVAVYFSIVFLGLGIASFYLIREELHLDPLRTVNRFLIYYFIVDLLIRLLLQKTPVINIKPLLTINLRKNMIVHFALGKTLLSFFNFIHAFFFIPFTIVLLKEGYNPSQVVVWFVAMTFVIYSNNLWNVLLNNKDYLMIIFIGMLIVLGIAQYYDLFDITTYTGVVFDAFFDTSYAFIAQILVFVALYVIAFRYFKSNLYLDTGLSAKQDIAKTEAYTWLDKFGTVGTFLKNDIKLIRRNKRSKMTLFMSVMFLFYGFLFFTNSIELYKGPLWQIFAGIFVSGGFLFTFGQFVPSWDSGYYSLMMTQNIRYRDYLTSKWWLVVIATIISTVLASFYLYFGVKVYAAIVVGAIYNIGVNSHLVLLGGAYIKTPIDLASGKGAFGDKQAFNMKTMLLVLPKLFLPMVFFWIGNLLIGPVAGYAFVAIAGIIGFAFRDKVFSMIEKIYKDEKYKTIAAYKQKN</sequence>
<feature type="transmembrane region" description="Helical" evidence="1">
    <location>
        <begin position="63"/>
        <end position="81"/>
    </location>
</feature>
<reference evidence="2 3" key="1">
    <citation type="submission" date="2017-04" db="EMBL/GenBank/DDBJ databases">
        <title>Complete genome sequence of Flavobacterium kingsejong AJ004.</title>
        <authorList>
            <person name="Lee P.C."/>
        </authorList>
    </citation>
    <scope>NUCLEOTIDE SEQUENCE [LARGE SCALE GENOMIC DNA]</scope>
    <source>
        <strain evidence="2 3">AJ004</strain>
    </source>
</reference>
<feature type="transmembrane region" description="Helical" evidence="1">
    <location>
        <begin position="445"/>
        <end position="463"/>
    </location>
</feature>
<keyword evidence="3" id="KW-1185">Reference proteome</keyword>
<dbReference type="KEGG" id="fki:FK004_04745"/>
<feature type="transmembrane region" description="Helical" evidence="1">
    <location>
        <begin position="140"/>
        <end position="159"/>
    </location>
</feature>
<accession>A0A2S1LLE0</accession>
<feature type="transmembrane region" description="Helical" evidence="1">
    <location>
        <begin position="420"/>
        <end position="439"/>
    </location>
</feature>
<feature type="transmembrane region" description="Helical" evidence="1">
    <location>
        <begin position="275"/>
        <end position="295"/>
    </location>
</feature>
<feature type="transmembrane region" description="Helical" evidence="1">
    <location>
        <begin position="347"/>
        <end position="368"/>
    </location>
</feature>
<dbReference type="Proteomes" id="UP000244677">
    <property type="component" value="Chromosome"/>
</dbReference>
<name>A0A2S1LLE0_9FLAO</name>
<evidence type="ECO:0000313" key="3">
    <source>
        <dbReference type="Proteomes" id="UP000244677"/>
    </source>
</evidence>
<gene>
    <name evidence="2" type="ORF">FK004_04745</name>
</gene>
<proteinExistence type="predicted"/>
<organism evidence="2 3">
    <name type="scientific">Flavobacterium kingsejongi</name>
    <dbReference type="NCBI Taxonomy" id="1678728"/>
    <lineage>
        <taxon>Bacteria</taxon>
        <taxon>Pseudomonadati</taxon>
        <taxon>Bacteroidota</taxon>
        <taxon>Flavobacteriia</taxon>
        <taxon>Flavobacteriales</taxon>
        <taxon>Flavobacteriaceae</taxon>
        <taxon>Flavobacterium</taxon>
    </lineage>
</organism>
<feature type="transmembrane region" description="Helical" evidence="1">
    <location>
        <begin position="166"/>
        <end position="184"/>
    </location>
</feature>
<dbReference type="InterPro" id="IPR043742">
    <property type="entry name" value="DUF5687"/>
</dbReference>
<dbReference type="EMBL" id="CP020919">
    <property type="protein sequence ID" value="AWG24583.1"/>
    <property type="molecule type" value="Genomic_DNA"/>
</dbReference>